<comment type="caution">
    <text evidence="2">The sequence shown here is derived from an EMBL/GenBank/DDBJ whole genome shotgun (WGS) entry which is preliminary data.</text>
</comment>
<evidence type="ECO:0000313" key="2">
    <source>
        <dbReference type="EMBL" id="CAB1437884.1"/>
    </source>
</evidence>
<feature type="region of interest" description="Disordered" evidence="1">
    <location>
        <begin position="190"/>
        <end position="230"/>
    </location>
</feature>
<feature type="compositionally biased region" description="Polar residues" evidence="1">
    <location>
        <begin position="1"/>
        <end position="20"/>
    </location>
</feature>
<feature type="region of interest" description="Disordered" evidence="1">
    <location>
        <begin position="1"/>
        <end position="94"/>
    </location>
</feature>
<feature type="compositionally biased region" description="Basic and acidic residues" evidence="1">
    <location>
        <begin position="220"/>
        <end position="230"/>
    </location>
</feature>
<dbReference type="Proteomes" id="UP001153269">
    <property type="component" value="Unassembled WGS sequence"/>
</dbReference>
<feature type="compositionally biased region" description="Pro residues" evidence="1">
    <location>
        <begin position="68"/>
        <end position="94"/>
    </location>
</feature>
<dbReference type="EMBL" id="CADEAL010002082">
    <property type="protein sequence ID" value="CAB1437884.1"/>
    <property type="molecule type" value="Genomic_DNA"/>
</dbReference>
<accession>A0A9N7YSC5</accession>
<evidence type="ECO:0000313" key="3">
    <source>
        <dbReference type="Proteomes" id="UP001153269"/>
    </source>
</evidence>
<reference evidence="2" key="1">
    <citation type="submission" date="2020-03" db="EMBL/GenBank/DDBJ databases">
        <authorList>
            <person name="Weist P."/>
        </authorList>
    </citation>
    <scope>NUCLEOTIDE SEQUENCE</scope>
</reference>
<keyword evidence="3" id="KW-1185">Reference proteome</keyword>
<sequence length="230" mass="25179">MIGQSQAKLWCLGNNTSTAAVRTRERRDNERKDSVSTSVPSTSTPDHKAPKRSFVLHSMDPADKLHSSPPPPPPSSTPLLLPPSSTPLLLPPSSTPLLLPPSSTPLLLPPDHLRLGTALRDGNQGLRSVDNMKPRGLVCSRRVEPSQWRHVPASLTSKVTGHTGITERLLVDRWNSSGVVLNRKKSDVHFPDLRKGRDGKHNNGFTTETRTDMASPSGGQRDRQDNQRPS</sequence>
<feature type="compositionally biased region" description="Basic and acidic residues" evidence="1">
    <location>
        <begin position="190"/>
        <end position="201"/>
    </location>
</feature>
<name>A0A9N7YSC5_PLEPL</name>
<dbReference type="AlphaFoldDB" id="A0A9N7YSC5"/>
<feature type="compositionally biased region" description="Low complexity" evidence="1">
    <location>
        <begin position="35"/>
        <end position="44"/>
    </location>
</feature>
<proteinExistence type="predicted"/>
<protein>
    <submittedName>
        <fullName evidence="2">Uncharacterized protein</fullName>
    </submittedName>
</protein>
<gene>
    <name evidence="2" type="ORF">PLEPLA_LOCUS25871</name>
</gene>
<feature type="compositionally biased region" description="Basic and acidic residues" evidence="1">
    <location>
        <begin position="22"/>
        <end position="34"/>
    </location>
</feature>
<feature type="compositionally biased region" description="Polar residues" evidence="1">
    <location>
        <begin position="203"/>
        <end position="218"/>
    </location>
</feature>
<evidence type="ECO:0000256" key="1">
    <source>
        <dbReference type="SAM" id="MobiDB-lite"/>
    </source>
</evidence>
<organism evidence="2 3">
    <name type="scientific">Pleuronectes platessa</name>
    <name type="common">European plaice</name>
    <dbReference type="NCBI Taxonomy" id="8262"/>
    <lineage>
        <taxon>Eukaryota</taxon>
        <taxon>Metazoa</taxon>
        <taxon>Chordata</taxon>
        <taxon>Craniata</taxon>
        <taxon>Vertebrata</taxon>
        <taxon>Euteleostomi</taxon>
        <taxon>Actinopterygii</taxon>
        <taxon>Neopterygii</taxon>
        <taxon>Teleostei</taxon>
        <taxon>Neoteleostei</taxon>
        <taxon>Acanthomorphata</taxon>
        <taxon>Carangaria</taxon>
        <taxon>Pleuronectiformes</taxon>
        <taxon>Pleuronectoidei</taxon>
        <taxon>Pleuronectidae</taxon>
        <taxon>Pleuronectes</taxon>
    </lineage>
</organism>